<reference evidence="2" key="1">
    <citation type="submission" date="2017-02" db="EMBL/GenBank/DDBJ databases">
        <authorList>
            <person name="Tafer H."/>
            <person name="Lopandic K."/>
        </authorList>
    </citation>
    <scope>NUCLEOTIDE SEQUENCE [LARGE SCALE GENOMIC DNA]</scope>
    <source>
        <strain evidence="2">CBS 366.77</strain>
    </source>
</reference>
<dbReference type="InterPro" id="IPR017946">
    <property type="entry name" value="PLC-like_Pdiesterase_TIM-brl"/>
</dbReference>
<comment type="caution">
    <text evidence="1">The sequence shown here is derived from an EMBL/GenBank/DDBJ whole genome shotgun (WGS) entry which is preliminary data.</text>
</comment>
<name>A0A3A2ZFQ1_9EURO</name>
<dbReference type="AlphaFoldDB" id="A0A3A2ZFQ1"/>
<organism evidence="1 2">
    <name type="scientific">Aspergillus sclerotialis</name>
    <dbReference type="NCBI Taxonomy" id="2070753"/>
    <lineage>
        <taxon>Eukaryota</taxon>
        <taxon>Fungi</taxon>
        <taxon>Dikarya</taxon>
        <taxon>Ascomycota</taxon>
        <taxon>Pezizomycotina</taxon>
        <taxon>Eurotiomycetes</taxon>
        <taxon>Eurotiomycetidae</taxon>
        <taxon>Eurotiales</taxon>
        <taxon>Aspergillaceae</taxon>
        <taxon>Aspergillus</taxon>
        <taxon>Aspergillus subgen. Polypaecilum</taxon>
    </lineage>
</organism>
<dbReference type="GO" id="GO:0008081">
    <property type="term" value="F:phosphoric diester hydrolase activity"/>
    <property type="evidence" value="ECO:0007669"/>
    <property type="project" value="InterPro"/>
</dbReference>
<protein>
    <submittedName>
        <fullName evidence="1">Phospholipase d</fullName>
    </submittedName>
</protein>
<proteinExistence type="predicted"/>
<dbReference type="Gene3D" id="3.20.20.190">
    <property type="entry name" value="Phosphatidylinositol (PI) phosphodiesterase"/>
    <property type="match status" value="1"/>
</dbReference>
<evidence type="ECO:0000313" key="2">
    <source>
        <dbReference type="Proteomes" id="UP000266188"/>
    </source>
</evidence>
<sequence length="314" mass="33958">MLLGAFLANAAPLETRADKRPVFSIAHKILTVGALEDALYDKPSALEVDLTAWRKGDKGEGDDPADTSRWWMDHNGDGKSFGDPADVLLKAIGDKASADDQNIAFVMFDIKTPNYCEPDEEGCGMGTLVDMARDLVTSKGIRVVYGITTPDDASGSGFEYITQNLDDDTAVRITGQTDDVLKAYDDYGGAIPEGKRIIDYGNAYLDARNGAPEFGKCESADGDEVCPNLVKAVQARDDGKLGKVFGWTVGHSDYDGDRTNDMLDAGLDGIVYGYGMEEYEDSEKTLDAAQHILGWIADHSDIAYTAAREDAPWA</sequence>
<accession>A0A3A2ZFQ1</accession>
<dbReference type="GO" id="GO:0006629">
    <property type="term" value="P:lipid metabolic process"/>
    <property type="evidence" value="ECO:0007669"/>
    <property type="project" value="InterPro"/>
</dbReference>
<dbReference type="Proteomes" id="UP000266188">
    <property type="component" value="Unassembled WGS sequence"/>
</dbReference>
<gene>
    <name evidence="1" type="ORF">PHISCL_07494</name>
</gene>
<keyword evidence="2" id="KW-1185">Reference proteome</keyword>
<evidence type="ECO:0000313" key="1">
    <source>
        <dbReference type="EMBL" id="RJE20177.1"/>
    </source>
</evidence>
<dbReference type="EMBL" id="MVGC01000332">
    <property type="protein sequence ID" value="RJE20177.1"/>
    <property type="molecule type" value="Genomic_DNA"/>
</dbReference>
<dbReference type="OrthoDB" id="4907280at2759"/>